<reference evidence="3" key="1">
    <citation type="submission" date="2021-01" db="EMBL/GenBank/DDBJ databases">
        <authorList>
            <consortium name="Genoscope - CEA"/>
            <person name="William W."/>
        </authorList>
    </citation>
    <scope>NUCLEOTIDE SEQUENCE</scope>
</reference>
<feature type="region of interest" description="Disordered" evidence="2">
    <location>
        <begin position="516"/>
        <end position="535"/>
    </location>
</feature>
<dbReference type="OrthoDB" id="310170at2759"/>
<protein>
    <submittedName>
        <fullName evidence="3">Uncharacterized protein</fullName>
    </submittedName>
</protein>
<dbReference type="OMA" id="IRFCDEF"/>
<evidence type="ECO:0000313" key="3">
    <source>
        <dbReference type="EMBL" id="CAD8191112.1"/>
    </source>
</evidence>
<dbReference type="EMBL" id="CAJJDP010000098">
    <property type="protein sequence ID" value="CAD8191112.1"/>
    <property type="molecule type" value="Genomic_DNA"/>
</dbReference>
<evidence type="ECO:0000313" key="4">
    <source>
        <dbReference type="Proteomes" id="UP000683925"/>
    </source>
</evidence>
<dbReference type="Proteomes" id="UP000683925">
    <property type="component" value="Unassembled WGS sequence"/>
</dbReference>
<feature type="compositionally biased region" description="Low complexity" evidence="2">
    <location>
        <begin position="516"/>
        <end position="530"/>
    </location>
</feature>
<feature type="coiled-coil region" evidence="1">
    <location>
        <begin position="53"/>
        <end position="126"/>
    </location>
</feature>
<gene>
    <name evidence="3" type="ORF">POCTA_138.1.T0990041</name>
</gene>
<feature type="region of interest" description="Disordered" evidence="2">
    <location>
        <begin position="374"/>
        <end position="394"/>
    </location>
</feature>
<sequence length="553" mass="64727">MRTTRIAQSKQQGNANANKLASIKNTLKFQFDDENEKNVDRTTSPSITIKDLCQEEKAKIGDLIKRLAQEQEENKKLQEQIRQKEEDCKKQVTKYKQLSESAKKEQKQTEEKFKESLEVIKKLQQQEQLIQEQMLLARVNKFDSFTQCEIDNKENNSKVSQVPITPPIPPPKQQKSEILQLKAEIEEFTNSLKHFQFESNRQERQEISPIRKVIKPETKYERQGVIPRHQTPVNVPKPDQRKHIEVQTMDSGNRVNPHQNSADKQIQTETESFALNSHASNFFKKEHEQHQETIKTLGTQKSNQTIRFCDEFKALENKLKQNQNQYQNCNKDLSEQSDSLLKNQYVADESSDDEDEFAIAQELLKRKNQRISQQCQKRSSVGSQRGQQVSDVSLQKQQQFQQNNSYQQQQFAQYPYYQQSQQQTQSAQQQNLISSNYFKTNTLSFNLTNQEYTPQQSVQKSAEQFGSSVMQTPQQRDMISQQLQFSQQEEEIDSVITSLNGRSFNKPNVLQQEQYPMIEQQQESYSSESSLPREEYQKLIDKYMKDNQDSDDD</sequence>
<evidence type="ECO:0000256" key="2">
    <source>
        <dbReference type="SAM" id="MobiDB-lite"/>
    </source>
</evidence>
<organism evidence="3 4">
    <name type="scientific">Paramecium octaurelia</name>
    <dbReference type="NCBI Taxonomy" id="43137"/>
    <lineage>
        <taxon>Eukaryota</taxon>
        <taxon>Sar</taxon>
        <taxon>Alveolata</taxon>
        <taxon>Ciliophora</taxon>
        <taxon>Intramacronucleata</taxon>
        <taxon>Oligohymenophorea</taxon>
        <taxon>Peniculida</taxon>
        <taxon>Parameciidae</taxon>
        <taxon>Paramecium</taxon>
    </lineage>
</organism>
<accession>A0A8S1WPG2</accession>
<comment type="caution">
    <text evidence="3">The sequence shown here is derived from an EMBL/GenBank/DDBJ whole genome shotgun (WGS) entry which is preliminary data.</text>
</comment>
<feature type="region of interest" description="Disordered" evidence="2">
    <location>
        <begin position="454"/>
        <end position="480"/>
    </location>
</feature>
<proteinExistence type="predicted"/>
<feature type="compositionally biased region" description="Low complexity" evidence="2">
    <location>
        <begin position="378"/>
        <end position="394"/>
    </location>
</feature>
<dbReference type="AlphaFoldDB" id="A0A8S1WPG2"/>
<keyword evidence="1" id="KW-0175">Coiled coil</keyword>
<evidence type="ECO:0000256" key="1">
    <source>
        <dbReference type="SAM" id="Coils"/>
    </source>
</evidence>
<name>A0A8S1WPG2_PAROT</name>
<keyword evidence="4" id="KW-1185">Reference proteome</keyword>
<feature type="compositionally biased region" description="Polar residues" evidence="2">
    <location>
        <begin position="454"/>
        <end position="479"/>
    </location>
</feature>